<keyword evidence="1" id="KW-0812">Transmembrane</keyword>
<keyword evidence="1" id="KW-1133">Transmembrane helix</keyword>
<dbReference type="Proteomes" id="UP000605970">
    <property type="component" value="Unassembled WGS sequence"/>
</dbReference>
<name>A0A8S9ZV40_9BILA</name>
<evidence type="ECO:0000256" key="1">
    <source>
        <dbReference type="SAM" id="Phobius"/>
    </source>
</evidence>
<sequence length="68" mass="7786">MASQKIFFIFIIALFIFTTALFIIEGNAEKCYECIHRVCGPPCKNPNSDACDKCMDIDRRKQCPDCFT</sequence>
<protein>
    <submittedName>
        <fullName evidence="2">Uncharacterized protein</fullName>
    </submittedName>
</protein>
<dbReference type="AlphaFoldDB" id="A0A8S9ZV40"/>
<evidence type="ECO:0000313" key="3">
    <source>
        <dbReference type="Proteomes" id="UP000605970"/>
    </source>
</evidence>
<keyword evidence="3" id="KW-1185">Reference proteome</keyword>
<feature type="transmembrane region" description="Helical" evidence="1">
    <location>
        <begin position="6"/>
        <end position="24"/>
    </location>
</feature>
<comment type="caution">
    <text evidence="2">The sequence shown here is derived from an EMBL/GenBank/DDBJ whole genome shotgun (WGS) entry which is preliminary data.</text>
</comment>
<accession>A0A8S9ZV40</accession>
<proteinExistence type="predicted"/>
<reference evidence="2" key="1">
    <citation type="journal article" date="2020" name="Ecol. Evol.">
        <title>Genome structure and content of the rice root-knot nematode (Meloidogyne graminicola).</title>
        <authorList>
            <person name="Phan N.T."/>
            <person name="Danchin E.G.J."/>
            <person name="Klopp C."/>
            <person name="Perfus-Barbeoch L."/>
            <person name="Kozlowski D.K."/>
            <person name="Koutsovoulos G.D."/>
            <person name="Lopez-Roques C."/>
            <person name="Bouchez O."/>
            <person name="Zahm M."/>
            <person name="Besnard G."/>
            <person name="Bellafiore S."/>
        </authorList>
    </citation>
    <scope>NUCLEOTIDE SEQUENCE</scope>
    <source>
        <strain evidence="2">VN-18</strain>
    </source>
</reference>
<gene>
    <name evidence="2" type="ORF">Mgra_00003469</name>
</gene>
<evidence type="ECO:0000313" key="2">
    <source>
        <dbReference type="EMBL" id="KAF7637078.1"/>
    </source>
</evidence>
<organism evidence="2 3">
    <name type="scientific">Meloidogyne graminicola</name>
    <dbReference type="NCBI Taxonomy" id="189291"/>
    <lineage>
        <taxon>Eukaryota</taxon>
        <taxon>Metazoa</taxon>
        <taxon>Ecdysozoa</taxon>
        <taxon>Nematoda</taxon>
        <taxon>Chromadorea</taxon>
        <taxon>Rhabditida</taxon>
        <taxon>Tylenchina</taxon>
        <taxon>Tylenchomorpha</taxon>
        <taxon>Tylenchoidea</taxon>
        <taxon>Meloidogynidae</taxon>
        <taxon>Meloidogyninae</taxon>
        <taxon>Meloidogyne</taxon>
    </lineage>
</organism>
<keyword evidence="1" id="KW-0472">Membrane</keyword>
<dbReference type="EMBL" id="JABEBT010000023">
    <property type="protein sequence ID" value="KAF7637078.1"/>
    <property type="molecule type" value="Genomic_DNA"/>
</dbReference>